<reference evidence="2 3" key="1">
    <citation type="submission" date="2020-08" db="EMBL/GenBank/DDBJ databases">
        <title>Genomic Encyclopedia of Type Strains, Phase III (KMG-III): the genomes of soil and plant-associated and newly described type strains.</title>
        <authorList>
            <person name="Whitman W."/>
        </authorList>
    </citation>
    <scope>NUCLEOTIDE SEQUENCE [LARGE SCALE GENOMIC DNA]</scope>
    <source>
        <strain evidence="2 3">CECT 5862</strain>
    </source>
</reference>
<protein>
    <submittedName>
        <fullName evidence="2">Uncharacterized protein</fullName>
    </submittedName>
</protein>
<accession>A0A7W5FRY3</accession>
<gene>
    <name evidence="2" type="ORF">FHS18_006937</name>
</gene>
<organism evidence="2 3">
    <name type="scientific">Paenibacillus phyllosphaerae</name>
    <dbReference type="NCBI Taxonomy" id="274593"/>
    <lineage>
        <taxon>Bacteria</taxon>
        <taxon>Bacillati</taxon>
        <taxon>Bacillota</taxon>
        <taxon>Bacilli</taxon>
        <taxon>Bacillales</taxon>
        <taxon>Paenibacillaceae</taxon>
        <taxon>Paenibacillus</taxon>
    </lineage>
</organism>
<comment type="caution">
    <text evidence="2">The sequence shown here is derived from an EMBL/GenBank/DDBJ whole genome shotgun (WGS) entry which is preliminary data.</text>
</comment>
<feature type="transmembrane region" description="Helical" evidence="1">
    <location>
        <begin position="86"/>
        <end position="104"/>
    </location>
</feature>
<sequence>MNGYLLSASVLAFVVGLVHTVLGEILIFRKMRRDGFIPTDGGNVLRESNVRILWASWHVLTVFGWGMAILLLWLAQQSLVSGTFRVLEYTVAASMLVGAVLILIGTKAKHPGWVGLLGVAVLVWFGGTH</sequence>
<evidence type="ECO:0000313" key="3">
    <source>
        <dbReference type="Proteomes" id="UP000570361"/>
    </source>
</evidence>
<dbReference type="Proteomes" id="UP000570361">
    <property type="component" value="Unassembled WGS sequence"/>
</dbReference>
<keyword evidence="1" id="KW-1133">Transmembrane helix</keyword>
<feature type="transmembrane region" description="Helical" evidence="1">
    <location>
        <begin position="110"/>
        <end position="127"/>
    </location>
</feature>
<keyword evidence="1" id="KW-0812">Transmembrane</keyword>
<keyword evidence="1" id="KW-0472">Membrane</keyword>
<keyword evidence="3" id="KW-1185">Reference proteome</keyword>
<dbReference type="AlphaFoldDB" id="A0A7W5FRY3"/>
<evidence type="ECO:0000313" key="2">
    <source>
        <dbReference type="EMBL" id="MBB3114777.1"/>
    </source>
</evidence>
<feature type="transmembrane region" description="Helical" evidence="1">
    <location>
        <begin position="52"/>
        <end position="74"/>
    </location>
</feature>
<dbReference type="EMBL" id="JACHXK010000044">
    <property type="protein sequence ID" value="MBB3114777.1"/>
    <property type="molecule type" value="Genomic_DNA"/>
</dbReference>
<name>A0A7W5FRY3_9BACL</name>
<proteinExistence type="predicted"/>
<evidence type="ECO:0000256" key="1">
    <source>
        <dbReference type="SAM" id="Phobius"/>
    </source>
</evidence>